<evidence type="ECO:0000259" key="6">
    <source>
        <dbReference type="Pfam" id="PF04932"/>
    </source>
</evidence>
<feature type="transmembrane region" description="Helical" evidence="5">
    <location>
        <begin position="119"/>
        <end position="141"/>
    </location>
</feature>
<sequence length="434" mass="48383">MIAGLHRSSWMALPVVLVALTVFSQPFGVSFELFTLIMAVLGVRLFILNKDNFRGSPGVKFFTLLFACFWIPAILSLPDAYLFKKGAIDALGMLRFYFAGVFIIHAASSVKIHENIARVIAVIVIFWMIDAWIQLLFSVNLFGMESYSPGRISGVFGDDPVLGWMLVVYIGIACVAVNQWVGKVGLLIIVPCLIATIFISGNRGAWLAVAWLLLFTVIIAVLWKVKISKKIVLGSFLIVGLVIAGVSTHEGIKGRIAYTFQGLSTADYAALDRATSYRLTLWGTAINMIEDNWINGVGFKSFRYAYPDYAKPDDIYVLRSPEGEQKRGAFHSHQIVIDAMADTGLFGLIGLLAAFWLVFRRFFLQLVKIKQWIPLGYYCGLVGVLFPINTHLSLYKAYWAQAFWLLAALFIASLFTYAREVNDDRHNSSPLDVS</sequence>
<feature type="transmembrane region" description="Helical" evidence="5">
    <location>
        <begin position="34"/>
        <end position="49"/>
    </location>
</feature>
<feature type="domain" description="O-antigen ligase-related" evidence="6">
    <location>
        <begin position="192"/>
        <end position="351"/>
    </location>
</feature>
<feature type="transmembrane region" description="Helical" evidence="5">
    <location>
        <begin position="398"/>
        <end position="418"/>
    </location>
</feature>
<accession>A0A1I2M188</accession>
<reference evidence="8" key="1">
    <citation type="submission" date="2016-10" db="EMBL/GenBank/DDBJ databases">
        <authorList>
            <person name="Varghese N."/>
            <person name="Submissions S."/>
        </authorList>
    </citation>
    <scope>NUCLEOTIDE SEQUENCE [LARGE SCALE GENOMIC DNA]</scope>
    <source>
        <strain evidence="8">CGMCC 1.10971</strain>
    </source>
</reference>
<dbReference type="OrthoDB" id="8554812at2"/>
<dbReference type="EMBL" id="FOOU01000001">
    <property type="protein sequence ID" value="SFF84600.1"/>
    <property type="molecule type" value="Genomic_DNA"/>
</dbReference>
<organism evidence="7 8">
    <name type="scientific">Neptunomonas qingdaonensis</name>
    <dbReference type="NCBI Taxonomy" id="1045558"/>
    <lineage>
        <taxon>Bacteria</taxon>
        <taxon>Pseudomonadati</taxon>
        <taxon>Pseudomonadota</taxon>
        <taxon>Gammaproteobacteria</taxon>
        <taxon>Oceanospirillales</taxon>
        <taxon>Oceanospirillaceae</taxon>
        <taxon>Neptunomonas</taxon>
    </lineage>
</organism>
<protein>
    <submittedName>
        <fullName evidence="7">O-antigen ligase</fullName>
    </submittedName>
</protein>
<keyword evidence="3 5" id="KW-1133">Transmembrane helix</keyword>
<dbReference type="AlphaFoldDB" id="A0A1I2M188"/>
<evidence type="ECO:0000256" key="4">
    <source>
        <dbReference type="ARBA" id="ARBA00023136"/>
    </source>
</evidence>
<feature type="transmembrane region" description="Helical" evidence="5">
    <location>
        <begin position="230"/>
        <end position="248"/>
    </location>
</feature>
<keyword evidence="8" id="KW-1185">Reference proteome</keyword>
<feature type="transmembrane region" description="Helical" evidence="5">
    <location>
        <begin position="206"/>
        <end position="223"/>
    </location>
</feature>
<gene>
    <name evidence="7" type="ORF">SAMN05216175_101335</name>
</gene>
<comment type="subcellular location">
    <subcellularLocation>
        <location evidence="1">Membrane</location>
        <topology evidence="1">Multi-pass membrane protein</topology>
    </subcellularLocation>
</comment>
<evidence type="ECO:0000313" key="8">
    <source>
        <dbReference type="Proteomes" id="UP000198623"/>
    </source>
</evidence>
<evidence type="ECO:0000256" key="3">
    <source>
        <dbReference type="ARBA" id="ARBA00022989"/>
    </source>
</evidence>
<feature type="transmembrane region" description="Helical" evidence="5">
    <location>
        <begin position="375"/>
        <end position="392"/>
    </location>
</feature>
<dbReference type="InterPro" id="IPR007016">
    <property type="entry name" value="O-antigen_ligase-rel_domated"/>
</dbReference>
<feature type="transmembrane region" description="Helical" evidence="5">
    <location>
        <begin position="161"/>
        <end position="177"/>
    </location>
</feature>
<dbReference type="GO" id="GO:0016020">
    <property type="term" value="C:membrane"/>
    <property type="evidence" value="ECO:0007669"/>
    <property type="project" value="UniProtKB-SubCell"/>
</dbReference>
<keyword evidence="4 5" id="KW-0472">Membrane</keyword>
<dbReference type="STRING" id="1045558.SAMN05216175_101335"/>
<dbReference type="InterPro" id="IPR051533">
    <property type="entry name" value="WaaL-like"/>
</dbReference>
<evidence type="ECO:0000256" key="2">
    <source>
        <dbReference type="ARBA" id="ARBA00022692"/>
    </source>
</evidence>
<dbReference type="PANTHER" id="PTHR37422">
    <property type="entry name" value="TEICHURONIC ACID BIOSYNTHESIS PROTEIN TUAE"/>
    <property type="match status" value="1"/>
</dbReference>
<evidence type="ECO:0000256" key="5">
    <source>
        <dbReference type="SAM" id="Phobius"/>
    </source>
</evidence>
<dbReference type="GO" id="GO:0016874">
    <property type="term" value="F:ligase activity"/>
    <property type="evidence" value="ECO:0007669"/>
    <property type="project" value="UniProtKB-KW"/>
</dbReference>
<keyword evidence="7" id="KW-0436">Ligase</keyword>
<dbReference type="PANTHER" id="PTHR37422:SF13">
    <property type="entry name" value="LIPOPOLYSACCHARIDE BIOSYNTHESIS PROTEIN PA4999-RELATED"/>
    <property type="match status" value="1"/>
</dbReference>
<dbReference type="Proteomes" id="UP000198623">
    <property type="component" value="Unassembled WGS sequence"/>
</dbReference>
<feature type="transmembrane region" description="Helical" evidence="5">
    <location>
        <begin position="184"/>
        <end position="200"/>
    </location>
</feature>
<feature type="transmembrane region" description="Helical" evidence="5">
    <location>
        <begin position="87"/>
        <end position="107"/>
    </location>
</feature>
<feature type="transmembrane region" description="Helical" evidence="5">
    <location>
        <begin position="61"/>
        <end position="81"/>
    </location>
</feature>
<name>A0A1I2M188_9GAMM</name>
<proteinExistence type="predicted"/>
<dbReference type="Pfam" id="PF04932">
    <property type="entry name" value="Wzy_C"/>
    <property type="match status" value="1"/>
</dbReference>
<dbReference type="RefSeq" id="WP_090723517.1">
    <property type="nucleotide sequence ID" value="NZ_FOOU01000001.1"/>
</dbReference>
<evidence type="ECO:0000256" key="1">
    <source>
        <dbReference type="ARBA" id="ARBA00004141"/>
    </source>
</evidence>
<evidence type="ECO:0000313" key="7">
    <source>
        <dbReference type="EMBL" id="SFF84600.1"/>
    </source>
</evidence>
<feature type="transmembrane region" description="Helical" evidence="5">
    <location>
        <begin position="345"/>
        <end position="363"/>
    </location>
</feature>
<keyword evidence="2 5" id="KW-0812">Transmembrane</keyword>